<dbReference type="EMBL" id="FRAC01000037">
    <property type="protein sequence ID" value="SHL55013.1"/>
    <property type="molecule type" value="Genomic_DNA"/>
</dbReference>
<name>A0A1M7BJB7_9FIRM</name>
<sequence>MRILIHDLDPQEFTALGLTLASDTTVISDSGTIKNCIGCFGCWVKTPGKCVLKDDYRDLGQLLSKCDELTIVSRCLYGSYSPFVRNVLDRSISFLLPYFMYKNGETHHKPRYEHHFPLSVHFYGNDLTKKEQDTARELVEANSINFHCTGNKVCFHNNLQSVKEELK</sequence>
<dbReference type="InterPro" id="IPR029039">
    <property type="entry name" value="Flavoprotein-like_sf"/>
</dbReference>
<dbReference type="Proteomes" id="UP000184386">
    <property type="component" value="Unassembled WGS sequence"/>
</dbReference>
<dbReference type="AlphaFoldDB" id="A0A1M7BJB7"/>
<dbReference type="OrthoDB" id="9805976at2"/>
<organism evidence="1 2">
    <name type="scientific">Anaerocolumna jejuensis DSM 15929</name>
    <dbReference type="NCBI Taxonomy" id="1121322"/>
    <lineage>
        <taxon>Bacteria</taxon>
        <taxon>Bacillati</taxon>
        <taxon>Bacillota</taxon>
        <taxon>Clostridia</taxon>
        <taxon>Lachnospirales</taxon>
        <taxon>Lachnospiraceae</taxon>
        <taxon>Anaerocolumna</taxon>
    </lineage>
</organism>
<evidence type="ECO:0000313" key="2">
    <source>
        <dbReference type="Proteomes" id="UP000184386"/>
    </source>
</evidence>
<reference evidence="1 2" key="1">
    <citation type="submission" date="2016-11" db="EMBL/GenBank/DDBJ databases">
        <authorList>
            <person name="Jaros S."/>
            <person name="Januszkiewicz K."/>
            <person name="Wedrychowicz H."/>
        </authorList>
    </citation>
    <scope>NUCLEOTIDE SEQUENCE [LARGE SCALE GENOMIC DNA]</scope>
    <source>
        <strain evidence="1 2">DSM 15929</strain>
    </source>
</reference>
<protein>
    <recommendedName>
        <fullName evidence="3">NADPH-dependent FMN reductase</fullName>
    </recommendedName>
</protein>
<evidence type="ECO:0008006" key="3">
    <source>
        <dbReference type="Google" id="ProtNLM"/>
    </source>
</evidence>
<gene>
    <name evidence="1" type="ORF">SAMN02745136_05147</name>
</gene>
<dbReference type="Gene3D" id="3.40.50.360">
    <property type="match status" value="1"/>
</dbReference>
<dbReference type="RefSeq" id="WP_073280055.1">
    <property type="nucleotide sequence ID" value="NZ_FRAC01000037.1"/>
</dbReference>
<accession>A0A1M7BJB7</accession>
<proteinExistence type="predicted"/>
<dbReference type="STRING" id="1121322.SAMN02745136_05147"/>
<dbReference type="SUPFAM" id="SSF52218">
    <property type="entry name" value="Flavoproteins"/>
    <property type="match status" value="1"/>
</dbReference>
<evidence type="ECO:0000313" key="1">
    <source>
        <dbReference type="EMBL" id="SHL55013.1"/>
    </source>
</evidence>
<keyword evidence="2" id="KW-1185">Reference proteome</keyword>